<dbReference type="InterPro" id="IPR005821">
    <property type="entry name" value="Ion_trans_dom"/>
</dbReference>
<keyword evidence="11 14" id="KW-0407">Ion channel</keyword>
<dbReference type="Gene3D" id="1.10.287.70">
    <property type="match status" value="1"/>
</dbReference>
<organism evidence="14 15">
    <name type="scientific">Aeoliella mucimassa</name>
    <dbReference type="NCBI Taxonomy" id="2527972"/>
    <lineage>
        <taxon>Bacteria</taxon>
        <taxon>Pseudomonadati</taxon>
        <taxon>Planctomycetota</taxon>
        <taxon>Planctomycetia</taxon>
        <taxon>Pirellulales</taxon>
        <taxon>Lacipirellulaceae</taxon>
        <taxon>Aeoliella</taxon>
    </lineage>
</organism>
<gene>
    <name evidence="14" type="primary">kcsA</name>
    <name evidence="14" type="ORF">Pan181_45120</name>
</gene>
<feature type="transmembrane region" description="Helical" evidence="12">
    <location>
        <begin position="136"/>
        <end position="158"/>
    </location>
</feature>
<dbReference type="SUPFAM" id="SSF81324">
    <property type="entry name" value="Voltage-gated potassium channels"/>
    <property type="match status" value="1"/>
</dbReference>
<evidence type="ECO:0000256" key="8">
    <source>
        <dbReference type="ARBA" id="ARBA00022989"/>
    </source>
</evidence>
<keyword evidence="9" id="KW-0406">Ion transport</keyword>
<evidence type="ECO:0000256" key="1">
    <source>
        <dbReference type="ARBA" id="ARBA00004141"/>
    </source>
</evidence>
<accession>A0A518AU75</accession>
<keyword evidence="15" id="KW-1185">Reference proteome</keyword>
<evidence type="ECO:0000256" key="9">
    <source>
        <dbReference type="ARBA" id="ARBA00023065"/>
    </source>
</evidence>
<dbReference type="EMBL" id="CP036278">
    <property type="protein sequence ID" value="QDU58279.1"/>
    <property type="molecule type" value="Genomic_DNA"/>
</dbReference>
<feature type="transmembrane region" description="Helical" evidence="12">
    <location>
        <begin position="230"/>
        <end position="250"/>
    </location>
</feature>
<evidence type="ECO:0000256" key="10">
    <source>
        <dbReference type="ARBA" id="ARBA00023136"/>
    </source>
</evidence>
<evidence type="ECO:0000256" key="2">
    <source>
        <dbReference type="ARBA" id="ARBA00022448"/>
    </source>
</evidence>
<dbReference type="PANTHER" id="PTHR11537">
    <property type="entry name" value="VOLTAGE-GATED POTASSIUM CHANNEL"/>
    <property type="match status" value="1"/>
</dbReference>
<feature type="transmembrane region" description="Helical" evidence="12">
    <location>
        <begin position="262"/>
        <end position="284"/>
    </location>
</feature>
<sequence>MGICNYRPFGTDRTLGESCQNEVQASRRISYTCCMDQQNRDNPMSNPTLGPGPRTWQRRWYEVIFEHDTPAGRRFDVLLLIVIVVSVVAVSLESVKGMRESAVWGSLLTKLEWFITGLFTIELIARLACVNRPARYVFSFFGVVDIVSLLPSFLGIFLPGAQSLATIRTLRLLRVFRVLKLAHHVRESQGWLLAIRKTWPKITVFITVILCTIVVLGSIMYLIEAGADSGFDNIPVSIYWAIVTMTTVGYGDIAPVTPQGKAVASLVMLLGYAIIIVPTGLFSAEVMSQKSQQSARKCEGCNFQVTDPDAIYCSRCGNQL</sequence>
<keyword evidence="10 12" id="KW-0472">Membrane</keyword>
<evidence type="ECO:0000256" key="6">
    <source>
        <dbReference type="ARBA" id="ARBA00022882"/>
    </source>
</evidence>
<dbReference type="AlphaFoldDB" id="A0A518AU75"/>
<keyword evidence="8 12" id="KW-1133">Transmembrane helix</keyword>
<evidence type="ECO:0000256" key="3">
    <source>
        <dbReference type="ARBA" id="ARBA00022538"/>
    </source>
</evidence>
<evidence type="ECO:0000256" key="11">
    <source>
        <dbReference type="ARBA" id="ARBA00023303"/>
    </source>
</evidence>
<dbReference type="PANTHER" id="PTHR11537:SF254">
    <property type="entry name" value="POTASSIUM VOLTAGE-GATED CHANNEL PROTEIN SHAB"/>
    <property type="match status" value="1"/>
</dbReference>
<feature type="transmembrane region" description="Helical" evidence="12">
    <location>
        <begin position="75"/>
        <end position="92"/>
    </location>
</feature>
<keyword evidence="5" id="KW-0631">Potassium channel</keyword>
<proteinExistence type="predicted"/>
<evidence type="ECO:0000256" key="5">
    <source>
        <dbReference type="ARBA" id="ARBA00022826"/>
    </source>
</evidence>
<dbReference type="PRINTS" id="PR00169">
    <property type="entry name" value="KCHANNEL"/>
</dbReference>
<evidence type="ECO:0000256" key="4">
    <source>
        <dbReference type="ARBA" id="ARBA00022692"/>
    </source>
</evidence>
<feature type="domain" description="Ion transport" evidence="13">
    <location>
        <begin position="74"/>
        <end position="293"/>
    </location>
</feature>
<evidence type="ECO:0000313" key="15">
    <source>
        <dbReference type="Proteomes" id="UP000315750"/>
    </source>
</evidence>
<dbReference type="InterPro" id="IPR028325">
    <property type="entry name" value="VG_K_chnl"/>
</dbReference>
<dbReference type="KEGG" id="amuc:Pan181_45120"/>
<dbReference type="GO" id="GO:0001508">
    <property type="term" value="P:action potential"/>
    <property type="evidence" value="ECO:0007669"/>
    <property type="project" value="TreeGrafter"/>
</dbReference>
<dbReference type="Pfam" id="PF00520">
    <property type="entry name" value="Ion_trans"/>
    <property type="match status" value="1"/>
</dbReference>
<keyword evidence="2" id="KW-0813">Transport</keyword>
<evidence type="ECO:0000259" key="13">
    <source>
        <dbReference type="Pfam" id="PF00520"/>
    </source>
</evidence>
<dbReference type="Gene3D" id="1.20.120.350">
    <property type="entry name" value="Voltage-gated potassium channels. Chain C"/>
    <property type="match status" value="1"/>
</dbReference>
<protein>
    <submittedName>
        <fullName evidence="14">pH-gated potassium channel KcsA</fullName>
    </submittedName>
</protein>
<keyword evidence="7" id="KW-0630">Potassium</keyword>
<dbReference type="GO" id="GO:0008076">
    <property type="term" value="C:voltage-gated potassium channel complex"/>
    <property type="evidence" value="ECO:0007669"/>
    <property type="project" value="InterPro"/>
</dbReference>
<evidence type="ECO:0000256" key="7">
    <source>
        <dbReference type="ARBA" id="ARBA00022958"/>
    </source>
</evidence>
<reference evidence="14 15" key="1">
    <citation type="submission" date="2019-02" db="EMBL/GenBank/DDBJ databases">
        <title>Deep-cultivation of Planctomycetes and their phenomic and genomic characterization uncovers novel biology.</title>
        <authorList>
            <person name="Wiegand S."/>
            <person name="Jogler M."/>
            <person name="Boedeker C."/>
            <person name="Pinto D."/>
            <person name="Vollmers J."/>
            <person name="Rivas-Marin E."/>
            <person name="Kohn T."/>
            <person name="Peeters S.H."/>
            <person name="Heuer A."/>
            <person name="Rast P."/>
            <person name="Oberbeckmann S."/>
            <person name="Bunk B."/>
            <person name="Jeske O."/>
            <person name="Meyerdierks A."/>
            <person name="Storesund J.E."/>
            <person name="Kallscheuer N."/>
            <person name="Luecker S."/>
            <person name="Lage O.M."/>
            <person name="Pohl T."/>
            <person name="Merkel B.J."/>
            <person name="Hornburger P."/>
            <person name="Mueller R.-W."/>
            <person name="Bruemmer F."/>
            <person name="Labrenz M."/>
            <person name="Spormann A.M."/>
            <person name="Op den Camp H."/>
            <person name="Overmann J."/>
            <person name="Amann R."/>
            <person name="Jetten M.S.M."/>
            <person name="Mascher T."/>
            <person name="Medema M.H."/>
            <person name="Devos D.P."/>
            <person name="Kaster A.-K."/>
            <person name="Ovreas L."/>
            <person name="Rohde M."/>
            <person name="Galperin M.Y."/>
            <person name="Jogler C."/>
        </authorList>
    </citation>
    <scope>NUCLEOTIDE SEQUENCE [LARGE SCALE GENOMIC DNA]</scope>
    <source>
        <strain evidence="14 15">Pan181</strain>
    </source>
</reference>
<feature type="transmembrane region" description="Helical" evidence="12">
    <location>
        <begin position="112"/>
        <end position="129"/>
    </location>
</feature>
<evidence type="ECO:0000256" key="12">
    <source>
        <dbReference type="SAM" id="Phobius"/>
    </source>
</evidence>
<keyword evidence="6" id="KW-0851">Voltage-gated channel</keyword>
<comment type="subcellular location">
    <subcellularLocation>
        <location evidence="1">Membrane</location>
        <topology evidence="1">Multi-pass membrane protein</topology>
    </subcellularLocation>
</comment>
<evidence type="ECO:0000313" key="14">
    <source>
        <dbReference type="EMBL" id="QDU58279.1"/>
    </source>
</evidence>
<feature type="transmembrane region" description="Helical" evidence="12">
    <location>
        <begin position="202"/>
        <end position="223"/>
    </location>
</feature>
<dbReference type="Proteomes" id="UP000315750">
    <property type="component" value="Chromosome"/>
</dbReference>
<name>A0A518AU75_9BACT</name>
<keyword evidence="4 12" id="KW-0812">Transmembrane</keyword>
<dbReference type="InterPro" id="IPR027359">
    <property type="entry name" value="Volt_channel_dom_sf"/>
</dbReference>
<dbReference type="GO" id="GO:0005249">
    <property type="term" value="F:voltage-gated potassium channel activity"/>
    <property type="evidence" value="ECO:0007669"/>
    <property type="project" value="InterPro"/>
</dbReference>
<keyword evidence="3" id="KW-0633">Potassium transport</keyword>